<dbReference type="GO" id="GO:0005524">
    <property type="term" value="F:ATP binding"/>
    <property type="evidence" value="ECO:0007669"/>
    <property type="project" value="UniProtKB-UniRule"/>
</dbReference>
<evidence type="ECO:0000256" key="8">
    <source>
        <dbReference type="ARBA" id="ARBA00030128"/>
    </source>
</evidence>
<keyword evidence="5 9" id="KW-0547">Nucleotide-binding</keyword>
<feature type="binding site" evidence="9">
    <location>
        <begin position="10"/>
        <end position="17"/>
    </location>
    <ligand>
        <name>ATP</name>
        <dbReference type="ChEBI" id="CHEBI:30616"/>
    </ligand>
</feature>
<comment type="similarity">
    <text evidence="1 9">Belongs to the guanylate kinase family.</text>
</comment>
<dbReference type="NCBIfam" id="TIGR03263">
    <property type="entry name" value="guanyl_kin"/>
    <property type="match status" value="1"/>
</dbReference>
<dbReference type="EC" id="2.7.4.8" evidence="2 9"/>
<evidence type="ECO:0000256" key="7">
    <source>
        <dbReference type="ARBA" id="ARBA00022840"/>
    </source>
</evidence>
<evidence type="ECO:0000256" key="2">
    <source>
        <dbReference type="ARBA" id="ARBA00012961"/>
    </source>
</evidence>
<protein>
    <recommendedName>
        <fullName evidence="3 9">Guanylate kinase</fullName>
        <ecNumber evidence="2 9">2.7.4.8</ecNumber>
    </recommendedName>
    <alternativeName>
        <fullName evidence="8 9">GMP kinase</fullName>
    </alternativeName>
</protein>
<dbReference type="InterPro" id="IPR027417">
    <property type="entry name" value="P-loop_NTPase"/>
</dbReference>
<dbReference type="RefSeq" id="WP_271435369.1">
    <property type="nucleotide sequence ID" value="NZ_CP073355.1"/>
</dbReference>
<dbReference type="KEGG" id="taqu:KDW03_00050"/>
<keyword evidence="9" id="KW-0963">Cytoplasm</keyword>
<dbReference type="Gene3D" id="3.40.50.300">
    <property type="entry name" value="P-loop containing nucleotide triphosphate hydrolases"/>
    <property type="match status" value="1"/>
</dbReference>
<dbReference type="InterPro" id="IPR017665">
    <property type="entry name" value="Guanylate_kinase"/>
</dbReference>
<keyword evidence="7 9" id="KW-0067">ATP-binding</keyword>
<dbReference type="InterPro" id="IPR008144">
    <property type="entry name" value="Guanylate_kin-like_dom"/>
</dbReference>
<dbReference type="SMART" id="SM00072">
    <property type="entry name" value="GuKc"/>
    <property type="match status" value="1"/>
</dbReference>
<comment type="catalytic activity">
    <reaction evidence="9">
        <text>GMP + ATP = GDP + ADP</text>
        <dbReference type="Rhea" id="RHEA:20780"/>
        <dbReference type="ChEBI" id="CHEBI:30616"/>
        <dbReference type="ChEBI" id="CHEBI:58115"/>
        <dbReference type="ChEBI" id="CHEBI:58189"/>
        <dbReference type="ChEBI" id="CHEBI:456216"/>
        <dbReference type="EC" id="2.7.4.8"/>
    </reaction>
</comment>
<evidence type="ECO:0000256" key="5">
    <source>
        <dbReference type="ARBA" id="ARBA00022741"/>
    </source>
</evidence>
<comment type="subcellular location">
    <subcellularLocation>
        <location evidence="9">Cytoplasm</location>
    </subcellularLocation>
</comment>
<dbReference type="SUPFAM" id="SSF52540">
    <property type="entry name" value="P-loop containing nucleoside triphosphate hydrolases"/>
    <property type="match status" value="1"/>
</dbReference>
<accession>A0AAX3BDD6</accession>
<proteinExistence type="inferred from homology"/>
<evidence type="ECO:0000256" key="4">
    <source>
        <dbReference type="ARBA" id="ARBA00022679"/>
    </source>
</evidence>
<keyword evidence="4 9" id="KW-0808">Transferase</keyword>
<organism evidence="11 12">
    <name type="scientific">Thermospira aquatica</name>
    <dbReference type="NCBI Taxonomy" id="2828656"/>
    <lineage>
        <taxon>Bacteria</taxon>
        <taxon>Pseudomonadati</taxon>
        <taxon>Spirochaetota</taxon>
        <taxon>Spirochaetia</taxon>
        <taxon>Brevinematales</taxon>
        <taxon>Thermospiraceae</taxon>
        <taxon>Thermospira</taxon>
    </lineage>
</organism>
<comment type="function">
    <text evidence="9">Essential for recycling GMP and indirectly, cGMP.</text>
</comment>
<name>A0AAX3BDD6_9SPIR</name>
<evidence type="ECO:0000256" key="3">
    <source>
        <dbReference type="ARBA" id="ARBA00016296"/>
    </source>
</evidence>
<evidence type="ECO:0000259" key="10">
    <source>
        <dbReference type="PROSITE" id="PS50052"/>
    </source>
</evidence>
<evidence type="ECO:0000313" key="11">
    <source>
        <dbReference type="EMBL" id="URA10236.1"/>
    </source>
</evidence>
<feature type="domain" description="Guanylate kinase-like" evidence="10">
    <location>
        <begin position="3"/>
        <end position="182"/>
    </location>
</feature>
<evidence type="ECO:0000256" key="9">
    <source>
        <dbReference type="HAMAP-Rule" id="MF_00328"/>
    </source>
</evidence>
<reference evidence="11" key="2">
    <citation type="submission" date="2022-06" db="EMBL/GenBank/DDBJ databases">
        <title>Thermospira aquatica gen. nov., sp. nov.</title>
        <authorList>
            <person name="Ben Ali Gam Z."/>
            <person name="Labat M."/>
        </authorList>
    </citation>
    <scope>NUCLEOTIDE SEQUENCE</scope>
    <source>
        <strain evidence="11">F1F22</strain>
    </source>
</reference>
<evidence type="ECO:0000256" key="1">
    <source>
        <dbReference type="ARBA" id="ARBA00005790"/>
    </source>
</evidence>
<dbReference type="GO" id="GO:0005829">
    <property type="term" value="C:cytosol"/>
    <property type="evidence" value="ECO:0007669"/>
    <property type="project" value="TreeGrafter"/>
</dbReference>
<sequence>MKTGIVIISGPSGVGKTTLYKRLLAEFPERLAFSVSATTRKPRPGEVHGVDYYFYTREDFEKAKENGEFAEWAEVYGNYYGTLKSELEQIMSEGKTALLDVDVQGGMSIKKAFPEAFLVFIKPPSIEELRKRIQKRCSDDPETIERRLKQASEEMKKADFYSVQIENRDLEEAYQYLKSVLSTYLF</sequence>
<dbReference type="InterPro" id="IPR008145">
    <property type="entry name" value="GK/Ca_channel_bsu"/>
</dbReference>
<dbReference type="Pfam" id="PF00625">
    <property type="entry name" value="Guanylate_kin"/>
    <property type="match status" value="1"/>
</dbReference>
<dbReference type="HAMAP" id="MF_00328">
    <property type="entry name" value="Guanylate_kinase"/>
    <property type="match status" value="1"/>
</dbReference>
<keyword evidence="6 9" id="KW-0418">Kinase</keyword>
<keyword evidence="12" id="KW-1185">Reference proteome</keyword>
<dbReference type="PANTHER" id="PTHR23117:SF13">
    <property type="entry name" value="GUANYLATE KINASE"/>
    <property type="match status" value="1"/>
</dbReference>
<dbReference type="CDD" id="cd00071">
    <property type="entry name" value="GMPK"/>
    <property type="match status" value="1"/>
</dbReference>
<dbReference type="AlphaFoldDB" id="A0AAX3BDD6"/>
<dbReference type="GO" id="GO:0004385">
    <property type="term" value="F:GMP kinase activity"/>
    <property type="evidence" value="ECO:0007669"/>
    <property type="project" value="UniProtKB-UniRule"/>
</dbReference>
<evidence type="ECO:0000313" key="12">
    <source>
        <dbReference type="Proteomes" id="UP001056539"/>
    </source>
</evidence>
<dbReference type="PROSITE" id="PS50052">
    <property type="entry name" value="GUANYLATE_KINASE_2"/>
    <property type="match status" value="1"/>
</dbReference>
<dbReference type="PANTHER" id="PTHR23117">
    <property type="entry name" value="GUANYLATE KINASE-RELATED"/>
    <property type="match status" value="1"/>
</dbReference>
<reference evidence="11" key="1">
    <citation type="submission" date="2021-04" db="EMBL/GenBank/DDBJ databases">
        <authorList>
            <person name="Postec A."/>
        </authorList>
    </citation>
    <scope>NUCLEOTIDE SEQUENCE</scope>
    <source>
        <strain evidence="11">F1F22</strain>
    </source>
</reference>
<dbReference type="Proteomes" id="UP001056539">
    <property type="component" value="Chromosome"/>
</dbReference>
<dbReference type="EMBL" id="CP073355">
    <property type="protein sequence ID" value="URA10236.1"/>
    <property type="molecule type" value="Genomic_DNA"/>
</dbReference>
<evidence type="ECO:0000256" key="6">
    <source>
        <dbReference type="ARBA" id="ARBA00022777"/>
    </source>
</evidence>
<gene>
    <name evidence="9 11" type="primary">gmk</name>
    <name evidence="11" type="ORF">KDW03_00050</name>
</gene>